<evidence type="ECO:0000256" key="8">
    <source>
        <dbReference type="SAM" id="MobiDB-lite"/>
    </source>
</evidence>
<comment type="caution">
    <text evidence="10">The sequence shown here is derived from an EMBL/GenBank/DDBJ whole genome shotgun (WGS) entry which is preliminary data.</text>
</comment>
<dbReference type="FunFam" id="1.10.720.30:FF:000002">
    <property type="entry name" value="Myocardin related transcription factor A"/>
    <property type="match status" value="1"/>
</dbReference>
<feature type="region of interest" description="Disordered" evidence="8">
    <location>
        <begin position="216"/>
        <end position="273"/>
    </location>
</feature>
<feature type="compositionally biased region" description="Low complexity" evidence="8">
    <location>
        <begin position="479"/>
        <end position="489"/>
    </location>
</feature>
<evidence type="ECO:0000259" key="9">
    <source>
        <dbReference type="PROSITE" id="PS50800"/>
    </source>
</evidence>
<accession>A0A8S4ARE0</accession>
<dbReference type="InterPro" id="IPR043451">
    <property type="entry name" value="Myocardin-like"/>
</dbReference>
<dbReference type="EMBL" id="CAJRST010008890">
    <property type="protein sequence ID" value="CAG5897548.1"/>
    <property type="molecule type" value="Genomic_DNA"/>
</dbReference>
<keyword evidence="2" id="KW-0677">Repeat</keyword>
<feature type="repeat" description="RPEL" evidence="7">
    <location>
        <begin position="94"/>
        <end position="119"/>
    </location>
</feature>
<gene>
    <name evidence="10" type="ORF">MMEN_LOCUS8593</name>
</gene>
<dbReference type="SUPFAM" id="SSF68906">
    <property type="entry name" value="SAP domain"/>
    <property type="match status" value="1"/>
</dbReference>
<dbReference type="OrthoDB" id="197676at2759"/>
<dbReference type="PROSITE" id="PS51073">
    <property type="entry name" value="RPEL"/>
    <property type="match status" value="2"/>
</dbReference>
<keyword evidence="6" id="KW-0539">Nucleus</keyword>
<feature type="compositionally biased region" description="Polar residues" evidence="8">
    <location>
        <begin position="970"/>
        <end position="982"/>
    </location>
</feature>
<dbReference type="GO" id="GO:0045944">
    <property type="term" value="P:positive regulation of transcription by RNA polymerase II"/>
    <property type="evidence" value="ECO:0007669"/>
    <property type="project" value="TreeGrafter"/>
</dbReference>
<evidence type="ECO:0000256" key="6">
    <source>
        <dbReference type="ARBA" id="ARBA00023242"/>
    </source>
</evidence>
<feature type="region of interest" description="Disordered" evidence="8">
    <location>
        <begin position="775"/>
        <end position="838"/>
    </location>
</feature>
<evidence type="ECO:0000256" key="4">
    <source>
        <dbReference type="ARBA" id="ARBA00023054"/>
    </source>
</evidence>
<dbReference type="InterPro" id="IPR004018">
    <property type="entry name" value="RPEL_repeat"/>
</dbReference>
<feature type="compositionally biased region" description="Polar residues" evidence="8">
    <location>
        <begin position="516"/>
        <end position="527"/>
    </location>
</feature>
<feature type="region of interest" description="Disordered" evidence="8">
    <location>
        <begin position="295"/>
        <end position="352"/>
    </location>
</feature>
<dbReference type="PROSITE" id="PS50800">
    <property type="entry name" value="SAP"/>
    <property type="match status" value="1"/>
</dbReference>
<dbReference type="Pfam" id="PF02037">
    <property type="entry name" value="SAP"/>
    <property type="match status" value="1"/>
</dbReference>
<reference evidence="10" key="1">
    <citation type="submission" date="2021-05" db="EMBL/GenBank/DDBJ databases">
        <authorList>
            <person name="Tigano A."/>
        </authorList>
    </citation>
    <scope>NUCLEOTIDE SEQUENCE</scope>
</reference>
<feature type="compositionally biased region" description="Gly residues" evidence="8">
    <location>
        <begin position="490"/>
        <end position="502"/>
    </location>
</feature>
<comment type="subcellular location">
    <subcellularLocation>
        <location evidence="1">Nucleus</location>
    </subcellularLocation>
</comment>
<protein>
    <submittedName>
        <fullName evidence="10">(Atlantic silverside) hypothetical protein</fullName>
    </submittedName>
</protein>
<feature type="region of interest" description="Disordered" evidence="8">
    <location>
        <begin position="963"/>
        <end position="982"/>
    </location>
</feature>
<evidence type="ECO:0000256" key="1">
    <source>
        <dbReference type="ARBA" id="ARBA00004123"/>
    </source>
</evidence>
<evidence type="ECO:0000256" key="3">
    <source>
        <dbReference type="ARBA" id="ARBA00023015"/>
    </source>
</evidence>
<feature type="compositionally biased region" description="Low complexity" evidence="8">
    <location>
        <begin position="392"/>
        <end position="403"/>
    </location>
</feature>
<dbReference type="GO" id="GO:0003713">
    <property type="term" value="F:transcription coactivator activity"/>
    <property type="evidence" value="ECO:0007669"/>
    <property type="project" value="UniProtKB-ARBA"/>
</dbReference>
<feature type="region of interest" description="Disordered" evidence="8">
    <location>
        <begin position="661"/>
        <end position="699"/>
    </location>
</feature>
<keyword evidence="5" id="KW-0804">Transcription</keyword>
<keyword evidence="11" id="KW-1185">Reference proteome</keyword>
<evidence type="ECO:0000313" key="11">
    <source>
        <dbReference type="Proteomes" id="UP000677803"/>
    </source>
</evidence>
<feature type="repeat" description="RPEL" evidence="7">
    <location>
        <begin position="178"/>
        <end position="203"/>
    </location>
</feature>
<dbReference type="AlphaFoldDB" id="A0A8S4ARE0"/>
<feature type="compositionally biased region" description="Low complexity" evidence="8">
    <location>
        <begin position="821"/>
        <end position="836"/>
    </location>
</feature>
<dbReference type="Gene3D" id="6.10.140.2040">
    <property type="match status" value="1"/>
</dbReference>
<name>A0A8S4ARE0_9TELE</name>
<dbReference type="PANTHER" id="PTHR22793">
    <property type="entry name" value="MYOCARDIN-RELATED TRANSCRIPTION FACTOR-RELATED"/>
    <property type="match status" value="1"/>
</dbReference>
<keyword evidence="4" id="KW-0175">Coiled coil</keyword>
<dbReference type="InterPro" id="IPR003034">
    <property type="entry name" value="SAP_dom"/>
</dbReference>
<feature type="compositionally biased region" description="Low complexity" evidence="8">
    <location>
        <begin position="503"/>
        <end position="512"/>
    </location>
</feature>
<dbReference type="InterPro" id="IPR036361">
    <property type="entry name" value="SAP_dom_sf"/>
</dbReference>
<organism evidence="10 11">
    <name type="scientific">Menidia menidia</name>
    <name type="common">Atlantic silverside</name>
    <dbReference type="NCBI Taxonomy" id="238744"/>
    <lineage>
        <taxon>Eukaryota</taxon>
        <taxon>Metazoa</taxon>
        <taxon>Chordata</taxon>
        <taxon>Craniata</taxon>
        <taxon>Vertebrata</taxon>
        <taxon>Euteleostomi</taxon>
        <taxon>Actinopterygii</taxon>
        <taxon>Neopterygii</taxon>
        <taxon>Teleostei</taxon>
        <taxon>Neoteleostei</taxon>
        <taxon>Acanthomorphata</taxon>
        <taxon>Ovalentaria</taxon>
        <taxon>Atherinomorphae</taxon>
        <taxon>Atheriniformes</taxon>
        <taxon>Atherinopsidae</taxon>
        <taxon>Menidiinae</taxon>
        <taxon>Menidia</taxon>
    </lineage>
</organism>
<evidence type="ECO:0000256" key="5">
    <source>
        <dbReference type="ARBA" id="ARBA00023163"/>
    </source>
</evidence>
<dbReference type="GO" id="GO:0005634">
    <property type="term" value="C:nucleus"/>
    <property type="evidence" value="ECO:0007669"/>
    <property type="project" value="UniProtKB-SubCell"/>
</dbReference>
<dbReference type="Gene3D" id="6.10.150.10">
    <property type="match status" value="1"/>
</dbReference>
<proteinExistence type="predicted"/>
<keyword evidence="3" id="KW-0805">Transcription regulation</keyword>
<dbReference type="Gene3D" id="1.10.720.30">
    <property type="entry name" value="SAP domain"/>
    <property type="match status" value="1"/>
</dbReference>
<evidence type="ECO:0000313" key="10">
    <source>
        <dbReference type="EMBL" id="CAG5897548.1"/>
    </source>
</evidence>
<feature type="region of interest" description="Disordered" evidence="8">
    <location>
        <begin position="860"/>
        <end position="879"/>
    </location>
</feature>
<evidence type="ECO:0000256" key="7">
    <source>
        <dbReference type="PROSITE-ProRule" id="PRU00401"/>
    </source>
</evidence>
<feature type="domain" description="SAP" evidence="9">
    <location>
        <begin position="440"/>
        <end position="474"/>
    </location>
</feature>
<dbReference type="Pfam" id="PF02755">
    <property type="entry name" value="RPEL"/>
    <property type="match status" value="1"/>
</dbReference>
<feature type="region of interest" description="Disordered" evidence="8">
    <location>
        <begin position="473"/>
        <end position="552"/>
    </location>
</feature>
<dbReference type="PANTHER" id="PTHR22793:SF6">
    <property type="entry name" value="MYOCARDIN-RELATED TRANSCRIPTION FACTOR A"/>
    <property type="match status" value="1"/>
</dbReference>
<feature type="region of interest" description="Disordered" evidence="8">
    <location>
        <begin position="1040"/>
        <end position="1093"/>
    </location>
</feature>
<dbReference type="SMART" id="SM00707">
    <property type="entry name" value="RPEL"/>
    <property type="match status" value="3"/>
</dbReference>
<feature type="compositionally biased region" description="Basic and acidic residues" evidence="8">
    <location>
        <begin position="308"/>
        <end position="324"/>
    </location>
</feature>
<dbReference type="Proteomes" id="UP000677803">
    <property type="component" value="Unassembled WGS sequence"/>
</dbReference>
<dbReference type="GO" id="GO:0051145">
    <property type="term" value="P:smooth muscle cell differentiation"/>
    <property type="evidence" value="ECO:0007669"/>
    <property type="project" value="TreeGrafter"/>
</dbReference>
<feature type="compositionally biased region" description="Polar residues" evidence="8">
    <location>
        <begin position="1083"/>
        <end position="1093"/>
    </location>
</feature>
<sequence>MLDHLQCVRINPAPFRPQPISSSMDERDIRFELERRACQSLRKDALPVAGFQLGSGQPQRSTLRLGRMNSATCRAAVLAVALNQSSWPEKRKHRVLQLKLQQRKTREELLSKGIMPALKTSAAFNEQRQSLDPAKTGDYLKRKIRSQPEIRMHVLGDASTGPTLQAKQLQLKRARLADDLNNKIAHRPGPMELIQKNILPVHSRIKEAIIETQFPKVSGENSSCDEDSNDSLSPGQPIGLDYPLDEPGAVPSPTEILAGSSIPSPSQALPPTLHFQPISRSLSALKLTNRTVQRTGANADIKSQPKPNCDRISQKPKKSKDNKPKIKKLKYHQYIPPDQKGDKEPPPHLDSSYAKVLQQQQLFLQLQILSQQQQQFNYHTILPAPSKDKKPSSSSSDSTSISSPPRPAAAPSPGLADQLHYICLSSALSGGTKASAHPNLDGMKVAELKSELKLRSLPVSGTKNDLIERLKTYQELNRGGNTTSSPTAGGTTGSGPEGGGGSSKTAGSALGGFQHQKASSLSANSGRGFSPTEAGNNNPKPGTPAAPGPKHISFNGNLLEELIVPPVIKANLHPSSVAVRIKEEPTCSTQAPCQFSLKSAPLQRQCRAPSAAPTPKTAASLVTVDKDRMLQEKDKQIAELLRRLRQKQRLVESLKMQLELGNREADGAQEPPVPVRVKEEPPDHPAPPTQGSPGGQGVAKLAIKQEAVETEIGGAEPPVGSPVLQGRGLAEAACLQLRPVQKGVQQKQEQAYVHQLALRLAQQQAMQTLLQKQRCGVQAAEPQPKNNQQRHRKGQKPQPRQPEQHRQQQAPPRQQEPPQRPCQQPQMKQQHQIQRRALSPWKREAQQLPPHIRMVPVSQTDHKQTLTTSHSTPPLPVKIPKSGLRAERADASEGTATSHIALQRLHSTPSKLPSLYPVQVTGADSGSKQHVGVLKRLNSKNEALVEPQQGAALCLSAPPGLQPFFRDQGSAPTRRNTSSTPTQTEMCADLEALLSPLSPASASQASDRDAENQDDFIDIILQAGGMSTFSPALDPSQDHLNPISFVSSPPPSPPYLLLPSPITPSGSLPQSSGCPQPDPCPQVPTSGNKQHLSLSTNGRLEDFLESTTGKPLLGVEPGGLITLIDDLHSQLLCTPSILDHPPSPIDTFGIVGEGGQGLDNSDWLDLTIGERDEETPMLDPLGSQTPHSVFSTDFLDSSDLHTHWGSCL</sequence>
<dbReference type="SMART" id="SM00513">
    <property type="entry name" value="SAP"/>
    <property type="match status" value="1"/>
</dbReference>
<feature type="region of interest" description="Disordered" evidence="8">
    <location>
        <begin position="382"/>
        <end position="414"/>
    </location>
</feature>
<evidence type="ECO:0000256" key="2">
    <source>
        <dbReference type="ARBA" id="ARBA00022737"/>
    </source>
</evidence>